<dbReference type="STRING" id="376489.A5892_18230"/>
<evidence type="ECO:0000313" key="2">
    <source>
        <dbReference type="EMBL" id="ANF59161.1"/>
    </source>
</evidence>
<dbReference type="Proteomes" id="UP000077875">
    <property type="component" value="Chromosome"/>
</dbReference>
<keyword evidence="3" id="KW-1185">Reference proteome</keyword>
<keyword evidence="1" id="KW-0472">Membrane</keyword>
<name>A0A172YIW1_9GAMM</name>
<reference evidence="2 3" key="1">
    <citation type="submission" date="2016-04" db="EMBL/GenBank/DDBJ databases">
        <title>Complete Genome Sequence of Halotalea alkalilenta IHB B 13600.</title>
        <authorList>
            <person name="Swarnkar M.K."/>
            <person name="Sharma A."/>
            <person name="Kaushal K."/>
            <person name="Soni R."/>
            <person name="Rana S."/>
            <person name="Singh A.K."/>
            <person name="Gulati A."/>
        </authorList>
    </citation>
    <scope>NUCLEOTIDE SEQUENCE [LARGE SCALE GENOMIC DNA]</scope>
    <source>
        <strain evidence="2 3">IHB B 13600</strain>
    </source>
</reference>
<accession>A0A172YIW1</accession>
<dbReference type="KEGG" id="haa:A5892_18230"/>
<keyword evidence="1" id="KW-0812">Transmembrane</keyword>
<evidence type="ECO:0000313" key="3">
    <source>
        <dbReference type="Proteomes" id="UP000077875"/>
    </source>
</evidence>
<gene>
    <name evidence="2" type="ORF">A5892_18230</name>
</gene>
<organism evidence="2 3">
    <name type="scientific">Halotalea alkalilenta</name>
    <dbReference type="NCBI Taxonomy" id="376489"/>
    <lineage>
        <taxon>Bacteria</taxon>
        <taxon>Pseudomonadati</taxon>
        <taxon>Pseudomonadota</taxon>
        <taxon>Gammaproteobacteria</taxon>
        <taxon>Oceanospirillales</taxon>
        <taxon>Halomonadaceae</taxon>
        <taxon>Halotalea</taxon>
    </lineage>
</organism>
<keyword evidence="1" id="KW-1133">Transmembrane helix</keyword>
<proteinExistence type="predicted"/>
<dbReference type="AlphaFoldDB" id="A0A172YIW1"/>
<feature type="transmembrane region" description="Helical" evidence="1">
    <location>
        <begin position="43"/>
        <end position="64"/>
    </location>
</feature>
<protein>
    <submittedName>
        <fullName evidence="2">Uncharacterized protein</fullName>
    </submittedName>
</protein>
<feature type="transmembrane region" description="Helical" evidence="1">
    <location>
        <begin position="84"/>
        <end position="101"/>
    </location>
</feature>
<dbReference type="EMBL" id="CP015243">
    <property type="protein sequence ID" value="ANF59161.1"/>
    <property type="molecule type" value="Genomic_DNA"/>
</dbReference>
<evidence type="ECO:0000256" key="1">
    <source>
        <dbReference type="SAM" id="Phobius"/>
    </source>
</evidence>
<sequence>MLSIVYLIGLLAPLAMLMLLPMWNIYWAMVNQEAQVILLPREQAAWIAGVLMTSCIYFALANALMHGECLIRRRERSSRRTMKLFWSMQLVVACIGGLFALDFNLRARALLEGGSPRYEACQTSSQLRTMRSEFLLDRRLAAQCSDALWERIYRHERREGRAYAI</sequence>
<feature type="transmembrane region" description="Helical" evidence="1">
    <location>
        <begin position="5"/>
        <end position="23"/>
    </location>
</feature>